<dbReference type="Proteomes" id="UP001562357">
    <property type="component" value="Unassembled WGS sequence"/>
</dbReference>
<sequence>MSTPRKPSTAHPPQETTPSMRDRQARGKPHAKESASEDSDDDIMLGRGIKAEPFEDRERRGFALSVLDSPEQLIMYAQSTGDSIPGQRFRFTAMLCGFEDKRSAGKGKRAGGTGR</sequence>
<evidence type="ECO:0000313" key="3">
    <source>
        <dbReference type="Proteomes" id="UP001562357"/>
    </source>
</evidence>
<evidence type="ECO:0000256" key="1">
    <source>
        <dbReference type="SAM" id="MobiDB-lite"/>
    </source>
</evidence>
<evidence type="ECO:0000313" key="2">
    <source>
        <dbReference type="EMBL" id="GAB0138634.1"/>
    </source>
</evidence>
<dbReference type="EMBL" id="BAAFGZ010000453">
    <property type="protein sequence ID" value="GAB0138634.1"/>
    <property type="molecule type" value="Genomic_DNA"/>
</dbReference>
<keyword evidence="3" id="KW-1185">Reference proteome</keyword>
<feature type="compositionally biased region" description="Basic and acidic residues" evidence="1">
    <location>
        <begin position="20"/>
        <end position="35"/>
    </location>
</feature>
<organism evidence="2 3">
    <name type="scientific">Epichloe bromicola</name>
    <dbReference type="NCBI Taxonomy" id="79588"/>
    <lineage>
        <taxon>Eukaryota</taxon>
        <taxon>Fungi</taxon>
        <taxon>Dikarya</taxon>
        <taxon>Ascomycota</taxon>
        <taxon>Pezizomycotina</taxon>
        <taxon>Sordariomycetes</taxon>
        <taxon>Hypocreomycetidae</taxon>
        <taxon>Hypocreales</taxon>
        <taxon>Clavicipitaceae</taxon>
        <taxon>Epichloe</taxon>
    </lineage>
</organism>
<feature type="region of interest" description="Disordered" evidence="1">
    <location>
        <begin position="1"/>
        <end position="46"/>
    </location>
</feature>
<proteinExistence type="predicted"/>
<reference evidence="3" key="1">
    <citation type="submission" date="2024-06" db="EMBL/GenBank/DDBJ databases">
        <title>Draft Genome Sequences of Epichloe bromicola Strains Isolated from Elymus ciliaris.</title>
        <authorList>
            <consortium name="Epichloe bromicola genome sequencing consortium"/>
            <person name="Miura A."/>
            <person name="Imano S."/>
            <person name="Ashida A."/>
            <person name="Sato I."/>
            <person name="Chiba S."/>
            <person name="Tanaka A."/>
            <person name="Camagna M."/>
            <person name="Takemoto D."/>
        </authorList>
    </citation>
    <scope>NUCLEOTIDE SEQUENCE [LARGE SCALE GENOMIC DNA]</scope>
    <source>
        <strain evidence="3">DP</strain>
    </source>
</reference>
<comment type="caution">
    <text evidence="2">The sequence shown here is derived from an EMBL/GenBank/DDBJ whole genome shotgun (WGS) entry which is preliminary data.</text>
</comment>
<accession>A0ABQ0CYV3</accession>
<gene>
    <name evidence="2" type="primary">g6860</name>
    <name evidence="2" type="ORF">EsDP_00006860</name>
</gene>
<protein>
    <submittedName>
        <fullName evidence="2">Uncharacterized protein</fullName>
    </submittedName>
</protein>
<name>A0ABQ0CYV3_9HYPO</name>